<gene>
    <name evidence="1" type="ORF">UXM345_LOCUS35724</name>
</gene>
<dbReference type="SUPFAM" id="SSF47857">
    <property type="entry name" value="Apolipophorin-III"/>
    <property type="match status" value="1"/>
</dbReference>
<organism evidence="1 2">
    <name type="scientific">Rotaria magnacalcarata</name>
    <dbReference type="NCBI Taxonomy" id="392030"/>
    <lineage>
        <taxon>Eukaryota</taxon>
        <taxon>Metazoa</taxon>
        <taxon>Spiralia</taxon>
        <taxon>Gnathifera</taxon>
        <taxon>Rotifera</taxon>
        <taxon>Eurotatoria</taxon>
        <taxon>Bdelloidea</taxon>
        <taxon>Philodinida</taxon>
        <taxon>Philodinidae</taxon>
        <taxon>Rotaria</taxon>
    </lineage>
</organism>
<sequence length="207" mass="23779">MHGAGALIAFACAPGIPAIDIPAGQVPRNGLFTKYLLRHIKTPNEDIRMILSVMREIFEGVWSSLKQASKTAQTMINSIVNVKNDKIIEALQSLRVSIDKYEKILLHRIDEINTNRKKLMEKYEDDVMCERQKLVKSEKEFDDNLLNNNYEVILKVKKSWIDIIKKIAQDVEKLKPPTTIEYNIEGIDQLSTAMDRILNSVWIVQKK</sequence>
<dbReference type="Proteomes" id="UP000663842">
    <property type="component" value="Unassembled WGS sequence"/>
</dbReference>
<reference evidence="1" key="1">
    <citation type="submission" date="2021-02" db="EMBL/GenBank/DDBJ databases">
        <authorList>
            <person name="Nowell W R."/>
        </authorList>
    </citation>
    <scope>NUCLEOTIDE SEQUENCE</scope>
</reference>
<feature type="non-terminal residue" evidence="1">
    <location>
        <position position="1"/>
    </location>
</feature>
<dbReference type="EMBL" id="CAJOBF010015098">
    <property type="protein sequence ID" value="CAF4345177.1"/>
    <property type="molecule type" value="Genomic_DNA"/>
</dbReference>
<dbReference type="AlphaFoldDB" id="A0A820KPA8"/>
<evidence type="ECO:0000313" key="2">
    <source>
        <dbReference type="Proteomes" id="UP000663842"/>
    </source>
</evidence>
<protein>
    <submittedName>
        <fullName evidence="1">Uncharacterized protein</fullName>
    </submittedName>
</protein>
<accession>A0A820KPA8</accession>
<proteinExistence type="predicted"/>
<evidence type="ECO:0000313" key="1">
    <source>
        <dbReference type="EMBL" id="CAF4345177.1"/>
    </source>
</evidence>
<comment type="caution">
    <text evidence="1">The sequence shown here is derived from an EMBL/GenBank/DDBJ whole genome shotgun (WGS) entry which is preliminary data.</text>
</comment>
<name>A0A820KPA8_9BILA</name>